<evidence type="ECO:0000313" key="1">
    <source>
        <dbReference type="EMBL" id="GIY22750.1"/>
    </source>
</evidence>
<comment type="caution">
    <text evidence="1">The sequence shown here is derived from an EMBL/GenBank/DDBJ whole genome shotgun (WGS) entry which is preliminary data.</text>
</comment>
<accession>A0AAV4RMR3</accession>
<sequence>MKVRDQYTLRKEDWKIIFPPNSEKGSDSDDVSRPTIGNSALTFAFSRTFADQFCFTGQLYLKTFAELSSFWLPKRSSSREGAQKTTFSGEFSWSHKPARKIKESITVIKTIVIQKFDLRADICDSILT</sequence>
<protein>
    <submittedName>
        <fullName evidence="1">Uncharacterized protein</fullName>
    </submittedName>
</protein>
<dbReference type="AlphaFoldDB" id="A0AAV4RMR3"/>
<reference evidence="1 2" key="1">
    <citation type="submission" date="2021-06" db="EMBL/GenBank/DDBJ databases">
        <title>Caerostris darwini draft genome.</title>
        <authorList>
            <person name="Kono N."/>
            <person name="Arakawa K."/>
        </authorList>
    </citation>
    <scope>NUCLEOTIDE SEQUENCE [LARGE SCALE GENOMIC DNA]</scope>
</reference>
<proteinExistence type="predicted"/>
<name>A0AAV4RMR3_9ARAC</name>
<keyword evidence="2" id="KW-1185">Reference proteome</keyword>
<evidence type="ECO:0000313" key="2">
    <source>
        <dbReference type="Proteomes" id="UP001054837"/>
    </source>
</evidence>
<organism evidence="1 2">
    <name type="scientific">Caerostris darwini</name>
    <dbReference type="NCBI Taxonomy" id="1538125"/>
    <lineage>
        <taxon>Eukaryota</taxon>
        <taxon>Metazoa</taxon>
        <taxon>Ecdysozoa</taxon>
        <taxon>Arthropoda</taxon>
        <taxon>Chelicerata</taxon>
        <taxon>Arachnida</taxon>
        <taxon>Araneae</taxon>
        <taxon>Araneomorphae</taxon>
        <taxon>Entelegynae</taxon>
        <taxon>Araneoidea</taxon>
        <taxon>Araneidae</taxon>
        <taxon>Caerostris</taxon>
    </lineage>
</organism>
<gene>
    <name evidence="1" type="ORF">CDAR_518201</name>
</gene>
<dbReference type="Proteomes" id="UP001054837">
    <property type="component" value="Unassembled WGS sequence"/>
</dbReference>
<dbReference type="EMBL" id="BPLQ01006477">
    <property type="protein sequence ID" value="GIY22750.1"/>
    <property type="molecule type" value="Genomic_DNA"/>
</dbReference>